<evidence type="ECO:0000313" key="1">
    <source>
        <dbReference type="EMBL" id="CAF2911222.1"/>
    </source>
</evidence>
<gene>
    <name evidence="1" type="ORF">LSAA_9259</name>
</gene>
<name>A0A7R8H6W2_LEPSM</name>
<proteinExistence type="predicted"/>
<protein>
    <submittedName>
        <fullName evidence="1">(salmon louse) hypothetical protein</fullName>
    </submittedName>
</protein>
<sequence>MFAKSFADDMKDLYPLIGPDAINYFSNDDTARVPLGLGAENLQAPILIRVLYIKVRLPDYYFVAVTRRSQKWKIYYSSTAFTHAFDLRNLFILGSKNENLFWLLKLMGVRMRLR</sequence>
<dbReference type="EMBL" id="HG994583">
    <property type="protein sequence ID" value="CAF2911222.1"/>
    <property type="molecule type" value="Genomic_DNA"/>
</dbReference>
<accession>A0A7R8H6W2</accession>
<dbReference type="Proteomes" id="UP000675881">
    <property type="component" value="Chromosome 4"/>
</dbReference>
<organism evidence="1 2">
    <name type="scientific">Lepeophtheirus salmonis</name>
    <name type="common">Salmon louse</name>
    <name type="synonym">Caligus salmonis</name>
    <dbReference type="NCBI Taxonomy" id="72036"/>
    <lineage>
        <taxon>Eukaryota</taxon>
        <taxon>Metazoa</taxon>
        <taxon>Ecdysozoa</taxon>
        <taxon>Arthropoda</taxon>
        <taxon>Crustacea</taxon>
        <taxon>Multicrustacea</taxon>
        <taxon>Hexanauplia</taxon>
        <taxon>Copepoda</taxon>
        <taxon>Siphonostomatoida</taxon>
        <taxon>Caligidae</taxon>
        <taxon>Lepeophtheirus</taxon>
    </lineage>
</organism>
<reference evidence="1" key="1">
    <citation type="submission" date="2021-02" db="EMBL/GenBank/DDBJ databases">
        <authorList>
            <person name="Bekaert M."/>
        </authorList>
    </citation>
    <scope>NUCLEOTIDE SEQUENCE</scope>
    <source>
        <strain evidence="1">IoA-00</strain>
    </source>
</reference>
<keyword evidence="2" id="KW-1185">Reference proteome</keyword>
<evidence type="ECO:0000313" key="2">
    <source>
        <dbReference type="Proteomes" id="UP000675881"/>
    </source>
</evidence>
<dbReference type="AlphaFoldDB" id="A0A7R8H6W2"/>